<evidence type="ECO:0000313" key="2">
    <source>
        <dbReference type="Proteomes" id="UP001488838"/>
    </source>
</evidence>
<name>A0AAW0IA80_MYOGA</name>
<gene>
    <name evidence="1" type="ORF">U0070_006097</name>
</gene>
<dbReference type="Proteomes" id="UP001488838">
    <property type="component" value="Unassembled WGS sequence"/>
</dbReference>
<sequence length="321" mass="35276">MGQMFKAWCLTPGADFRGSLGSDNAREMRQTVVLVTVRTVKTHGKTAGVHSGAQGSSHSGLRHEFGIVKAMSLLDIVANARPGKVEAEQREMRLQDEFEAISDGRSPLLPQDVEELQREVSVQMQEVIRVTSTNEKKQAVVEYPCELGRESQDRTATWNVAFGVQQSISCEGCNYNCNQRWHCASRKCSRNSIVGNNCSVVLGSTGRDKESQPTAVKSGDKVFHSKCRGPKAMLGNKDSLLFRDGATLETHAKMPSDLRYQSSSSGPMEHLRLPEDGQLCPAVIALSVVKYESPKLGTTDFKTQQSDFRLMLHTSGLDPEG</sequence>
<proteinExistence type="predicted"/>
<dbReference type="AlphaFoldDB" id="A0AAW0IA80"/>
<accession>A0AAW0IA80</accession>
<evidence type="ECO:0000313" key="1">
    <source>
        <dbReference type="EMBL" id="KAK7811535.1"/>
    </source>
</evidence>
<comment type="caution">
    <text evidence="1">The sequence shown here is derived from an EMBL/GenBank/DDBJ whole genome shotgun (WGS) entry which is preliminary data.</text>
</comment>
<reference evidence="1 2" key="1">
    <citation type="journal article" date="2023" name="bioRxiv">
        <title>Conserved and derived expression patterns and positive selection on dental genes reveal complex evolutionary context of ever-growing rodent molars.</title>
        <authorList>
            <person name="Calamari Z.T."/>
            <person name="Song A."/>
            <person name="Cohen E."/>
            <person name="Akter M."/>
            <person name="Roy R.D."/>
            <person name="Hallikas O."/>
            <person name="Christensen M.M."/>
            <person name="Li P."/>
            <person name="Marangoni P."/>
            <person name="Jernvall J."/>
            <person name="Klein O.D."/>
        </authorList>
    </citation>
    <scope>NUCLEOTIDE SEQUENCE [LARGE SCALE GENOMIC DNA]</scope>
    <source>
        <strain evidence="1">V071</strain>
    </source>
</reference>
<organism evidence="1 2">
    <name type="scientific">Myodes glareolus</name>
    <name type="common">Bank vole</name>
    <name type="synonym">Clethrionomys glareolus</name>
    <dbReference type="NCBI Taxonomy" id="447135"/>
    <lineage>
        <taxon>Eukaryota</taxon>
        <taxon>Metazoa</taxon>
        <taxon>Chordata</taxon>
        <taxon>Craniata</taxon>
        <taxon>Vertebrata</taxon>
        <taxon>Euteleostomi</taxon>
        <taxon>Mammalia</taxon>
        <taxon>Eutheria</taxon>
        <taxon>Euarchontoglires</taxon>
        <taxon>Glires</taxon>
        <taxon>Rodentia</taxon>
        <taxon>Myomorpha</taxon>
        <taxon>Muroidea</taxon>
        <taxon>Cricetidae</taxon>
        <taxon>Arvicolinae</taxon>
        <taxon>Myodes</taxon>
    </lineage>
</organism>
<keyword evidence="2" id="KW-1185">Reference proteome</keyword>
<dbReference type="EMBL" id="JBBHLL010000171">
    <property type="protein sequence ID" value="KAK7811535.1"/>
    <property type="molecule type" value="Genomic_DNA"/>
</dbReference>
<protein>
    <submittedName>
        <fullName evidence="1">Uncharacterized protein</fullName>
    </submittedName>
</protein>